<feature type="compositionally biased region" description="Basic residues" evidence="1">
    <location>
        <begin position="1"/>
        <end position="12"/>
    </location>
</feature>
<dbReference type="Proteomes" id="UP000184073">
    <property type="component" value="Unassembled WGS sequence"/>
</dbReference>
<keyword evidence="3" id="KW-1185">Reference proteome</keyword>
<dbReference type="STRING" id="1036611.A0A1L9PE39"/>
<feature type="region of interest" description="Disordered" evidence="1">
    <location>
        <begin position="104"/>
        <end position="155"/>
    </location>
</feature>
<proteinExistence type="predicted"/>
<evidence type="ECO:0000313" key="3">
    <source>
        <dbReference type="Proteomes" id="UP000184073"/>
    </source>
</evidence>
<organism evidence="2 3">
    <name type="scientific">Aspergillus versicolor CBS 583.65</name>
    <dbReference type="NCBI Taxonomy" id="1036611"/>
    <lineage>
        <taxon>Eukaryota</taxon>
        <taxon>Fungi</taxon>
        <taxon>Dikarya</taxon>
        <taxon>Ascomycota</taxon>
        <taxon>Pezizomycotina</taxon>
        <taxon>Eurotiomycetes</taxon>
        <taxon>Eurotiomycetidae</taxon>
        <taxon>Eurotiales</taxon>
        <taxon>Aspergillaceae</taxon>
        <taxon>Aspergillus</taxon>
        <taxon>Aspergillus subgen. Nidulantes</taxon>
    </lineage>
</organism>
<accession>A0A1L9PE39</accession>
<reference evidence="3" key="1">
    <citation type="journal article" date="2017" name="Genome Biol.">
        <title>Comparative genomics reveals high biological diversity and specific adaptations in the industrially and medically important fungal genus Aspergillus.</title>
        <authorList>
            <person name="de Vries R.P."/>
            <person name="Riley R."/>
            <person name="Wiebenga A."/>
            <person name="Aguilar-Osorio G."/>
            <person name="Amillis S."/>
            <person name="Uchima C.A."/>
            <person name="Anderluh G."/>
            <person name="Asadollahi M."/>
            <person name="Askin M."/>
            <person name="Barry K."/>
            <person name="Battaglia E."/>
            <person name="Bayram O."/>
            <person name="Benocci T."/>
            <person name="Braus-Stromeyer S.A."/>
            <person name="Caldana C."/>
            <person name="Canovas D."/>
            <person name="Cerqueira G.C."/>
            <person name="Chen F."/>
            <person name="Chen W."/>
            <person name="Choi C."/>
            <person name="Clum A."/>
            <person name="Dos Santos R.A."/>
            <person name="Damasio A.R."/>
            <person name="Diallinas G."/>
            <person name="Emri T."/>
            <person name="Fekete E."/>
            <person name="Flipphi M."/>
            <person name="Freyberg S."/>
            <person name="Gallo A."/>
            <person name="Gournas C."/>
            <person name="Habgood R."/>
            <person name="Hainaut M."/>
            <person name="Harispe M.L."/>
            <person name="Henrissat B."/>
            <person name="Hilden K.S."/>
            <person name="Hope R."/>
            <person name="Hossain A."/>
            <person name="Karabika E."/>
            <person name="Karaffa L."/>
            <person name="Karanyi Z."/>
            <person name="Krasevec N."/>
            <person name="Kuo A."/>
            <person name="Kusch H."/>
            <person name="LaButti K."/>
            <person name="Lagendijk E.L."/>
            <person name="Lapidus A."/>
            <person name="Levasseur A."/>
            <person name="Lindquist E."/>
            <person name="Lipzen A."/>
            <person name="Logrieco A.F."/>
            <person name="MacCabe A."/>
            <person name="Maekelae M.R."/>
            <person name="Malavazi I."/>
            <person name="Melin P."/>
            <person name="Meyer V."/>
            <person name="Mielnichuk N."/>
            <person name="Miskei M."/>
            <person name="Molnar A.P."/>
            <person name="Mule G."/>
            <person name="Ngan C.Y."/>
            <person name="Orejas M."/>
            <person name="Orosz E."/>
            <person name="Ouedraogo J.P."/>
            <person name="Overkamp K.M."/>
            <person name="Park H.-S."/>
            <person name="Perrone G."/>
            <person name="Piumi F."/>
            <person name="Punt P.J."/>
            <person name="Ram A.F."/>
            <person name="Ramon A."/>
            <person name="Rauscher S."/>
            <person name="Record E."/>
            <person name="Riano-Pachon D.M."/>
            <person name="Robert V."/>
            <person name="Roehrig J."/>
            <person name="Ruller R."/>
            <person name="Salamov A."/>
            <person name="Salih N.S."/>
            <person name="Samson R.A."/>
            <person name="Sandor E."/>
            <person name="Sanguinetti M."/>
            <person name="Schuetze T."/>
            <person name="Sepcic K."/>
            <person name="Shelest E."/>
            <person name="Sherlock G."/>
            <person name="Sophianopoulou V."/>
            <person name="Squina F.M."/>
            <person name="Sun H."/>
            <person name="Susca A."/>
            <person name="Todd R.B."/>
            <person name="Tsang A."/>
            <person name="Unkles S.E."/>
            <person name="van de Wiele N."/>
            <person name="van Rossen-Uffink D."/>
            <person name="Oliveira J.V."/>
            <person name="Vesth T.C."/>
            <person name="Visser J."/>
            <person name="Yu J.-H."/>
            <person name="Zhou M."/>
            <person name="Andersen M.R."/>
            <person name="Archer D.B."/>
            <person name="Baker S.E."/>
            <person name="Benoit I."/>
            <person name="Brakhage A.A."/>
            <person name="Braus G.H."/>
            <person name="Fischer R."/>
            <person name="Frisvad J.C."/>
            <person name="Goldman G.H."/>
            <person name="Houbraken J."/>
            <person name="Oakley B."/>
            <person name="Pocsi I."/>
            <person name="Scazzocchio C."/>
            <person name="Seiboth B."/>
            <person name="vanKuyk P.A."/>
            <person name="Wortman J."/>
            <person name="Dyer P.S."/>
            <person name="Grigoriev I.V."/>
        </authorList>
    </citation>
    <scope>NUCLEOTIDE SEQUENCE [LARGE SCALE GENOMIC DNA]</scope>
    <source>
        <strain evidence="3">CBS 583.65</strain>
    </source>
</reference>
<dbReference type="RefSeq" id="XP_040665511.1">
    <property type="nucleotide sequence ID" value="XM_040809919.1"/>
</dbReference>
<name>A0A1L9PE39_ASPVE</name>
<evidence type="ECO:0000256" key="1">
    <source>
        <dbReference type="SAM" id="MobiDB-lite"/>
    </source>
</evidence>
<sequence length="155" mass="16593">MNVTKKRGKKQLKLTLGGGTHPLAHQGVENPAFDGSGKQLMNRGDVERDGNEGDRLFATTVLIQQGTCLARYLRLDLHRTVTNASSRNTFQRDLVNAMLGSTQGGGLSQNWGPGQRHRLARVSGPMPQSSTQADSSGVKKTNGPGYTGQDGFTNG</sequence>
<gene>
    <name evidence="2" type="ORF">ASPVEDRAFT_26528</name>
</gene>
<evidence type="ECO:0000313" key="2">
    <source>
        <dbReference type="EMBL" id="OJI99748.1"/>
    </source>
</evidence>
<dbReference type="EMBL" id="KV878127">
    <property type="protein sequence ID" value="OJI99748.1"/>
    <property type="molecule type" value="Genomic_DNA"/>
</dbReference>
<feature type="region of interest" description="Disordered" evidence="1">
    <location>
        <begin position="1"/>
        <end position="38"/>
    </location>
</feature>
<feature type="compositionally biased region" description="Polar residues" evidence="1">
    <location>
        <begin position="126"/>
        <end position="139"/>
    </location>
</feature>
<dbReference type="GeneID" id="63725430"/>
<dbReference type="VEuPathDB" id="FungiDB:ASPVEDRAFT_26528"/>
<protein>
    <submittedName>
        <fullName evidence="2">Uncharacterized protein</fullName>
    </submittedName>
</protein>
<dbReference type="AlphaFoldDB" id="A0A1L9PE39"/>